<dbReference type="GO" id="GO:0016779">
    <property type="term" value="F:nucleotidyltransferase activity"/>
    <property type="evidence" value="ECO:0007669"/>
    <property type="project" value="UniProtKB-ARBA"/>
</dbReference>
<evidence type="ECO:0000256" key="3">
    <source>
        <dbReference type="ARBA" id="ARBA00022723"/>
    </source>
</evidence>
<keyword evidence="5" id="KW-0460">Magnesium</keyword>
<dbReference type="Pfam" id="PF12804">
    <property type="entry name" value="NTP_transf_3"/>
    <property type="match status" value="1"/>
</dbReference>
<dbReference type="Gene3D" id="3.90.550.10">
    <property type="entry name" value="Spore Coat Polysaccharide Biosynthesis Protein SpsA, Chain A"/>
    <property type="match status" value="1"/>
</dbReference>
<dbReference type="GO" id="GO:1902758">
    <property type="term" value="P:bis(molybdopterin guanine dinucleotide)molybdenum biosynthetic process"/>
    <property type="evidence" value="ECO:0007669"/>
    <property type="project" value="TreeGrafter"/>
</dbReference>
<organism evidence="9">
    <name type="scientific">marine metagenome</name>
    <dbReference type="NCBI Taxonomy" id="408172"/>
    <lineage>
        <taxon>unclassified sequences</taxon>
        <taxon>metagenomes</taxon>
        <taxon>ecological metagenomes</taxon>
    </lineage>
</organism>
<evidence type="ECO:0000256" key="4">
    <source>
        <dbReference type="ARBA" id="ARBA00022741"/>
    </source>
</evidence>
<keyword evidence="7" id="KW-0501">Molybdenum cofactor biosynthesis</keyword>
<dbReference type="SUPFAM" id="SSF53448">
    <property type="entry name" value="Nucleotide-diphospho-sugar transferases"/>
    <property type="match status" value="1"/>
</dbReference>
<evidence type="ECO:0000256" key="1">
    <source>
        <dbReference type="ARBA" id="ARBA00022490"/>
    </source>
</evidence>
<keyword evidence="6" id="KW-0342">GTP-binding</keyword>
<keyword evidence="1" id="KW-0963">Cytoplasm</keyword>
<evidence type="ECO:0000256" key="5">
    <source>
        <dbReference type="ARBA" id="ARBA00022842"/>
    </source>
</evidence>
<evidence type="ECO:0000259" key="8">
    <source>
        <dbReference type="Pfam" id="PF12804"/>
    </source>
</evidence>
<dbReference type="PANTHER" id="PTHR19136">
    <property type="entry name" value="MOLYBDENUM COFACTOR GUANYLYLTRANSFERASE"/>
    <property type="match status" value="1"/>
</dbReference>
<dbReference type="InterPro" id="IPR025877">
    <property type="entry name" value="MobA-like_NTP_Trfase"/>
</dbReference>
<dbReference type="AlphaFoldDB" id="A0A381NWQ0"/>
<accession>A0A381NWQ0</accession>
<name>A0A381NWQ0_9ZZZZ</name>
<dbReference type="InterPro" id="IPR029044">
    <property type="entry name" value="Nucleotide-diphossugar_trans"/>
</dbReference>
<dbReference type="InterPro" id="IPR013482">
    <property type="entry name" value="Molybde_CF_guanTrfase"/>
</dbReference>
<evidence type="ECO:0000313" key="9">
    <source>
        <dbReference type="EMBL" id="SUZ57913.1"/>
    </source>
</evidence>
<dbReference type="PANTHER" id="PTHR19136:SF81">
    <property type="entry name" value="MOLYBDENUM COFACTOR GUANYLYLTRANSFERASE"/>
    <property type="match status" value="1"/>
</dbReference>
<dbReference type="HAMAP" id="MF_00316">
    <property type="entry name" value="MobA"/>
    <property type="match status" value="1"/>
</dbReference>
<dbReference type="GO" id="GO:0005525">
    <property type="term" value="F:GTP binding"/>
    <property type="evidence" value="ECO:0007669"/>
    <property type="project" value="UniProtKB-KW"/>
</dbReference>
<dbReference type="EMBL" id="UINC01000587">
    <property type="protein sequence ID" value="SUZ57913.1"/>
    <property type="molecule type" value="Genomic_DNA"/>
</dbReference>
<proteinExistence type="inferred from homology"/>
<dbReference type="CDD" id="cd02503">
    <property type="entry name" value="MobA"/>
    <property type="match status" value="1"/>
</dbReference>
<reference evidence="9" key="1">
    <citation type="submission" date="2018-05" db="EMBL/GenBank/DDBJ databases">
        <authorList>
            <person name="Lanie J.A."/>
            <person name="Ng W.-L."/>
            <person name="Kazmierczak K.M."/>
            <person name="Andrzejewski T.M."/>
            <person name="Davidsen T.M."/>
            <person name="Wayne K.J."/>
            <person name="Tettelin H."/>
            <person name="Glass J.I."/>
            <person name="Rusch D."/>
            <person name="Podicherti R."/>
            <person name="Tsui H.-C.T."/>
            <person name="Winkler M.E."/>
        </authorList>
    </citation>
    <scope>NUCLEOTIDE SEQUENCE</scope>
</reference>
<protein>
    <recommendedName>
        <fullName evidence="8">MobA-like NTP transferase domain-containing protein</fullName>
    </recommendedName>
</protein>
<sequence>VKKITNNEITAVILAGGKSSRMNGKDKGLMNFRGQELIRHVLRVVEPRVSEVLISANRNIELYENFGKVIMDELEDFQGPLAGVSSALKVCFTRYLLVLPCDSPLIDEELIDNLISRMGETEVDICVAHDGSIMHATFAIIEAKLGKSLEEFLESGGRKMALWYRQHSIERIDVSSQLEVLTNLNRP</sequence>
<feature type="non-terminal residue" evidence="9">
    <location>
        <position position="1"/>
    </location>
</feature>
<dbReference type="GO" id="GO:0046872">
    <property type="term" value="F:metal ion binding"/>
    <property type="evidence" value="ECO:0007669"/>
    <property type="project" value="UniProtKB-KW"/>
</dbReference>
<feature type="domain" description="MobA-like NTP transferase" evidence="8">
    <location>
        <begin position="11"/>
        <end position="160"/>
    </location>
</feature>
<evidence type="ECO:0000256" key="6">
    <source>
        <dbReference type="ARBA" id="ARBA00023134"/>
    </source>
</evidence>
<evidence type="ECO:0000256" key="2">
    <source>
        <dbReference type="ARBA" id="ARBA00022679"/>
    </source>
</evidence>
<keyword evidence="3" id="KW-0479">Metal-binding</keyword>
<evidence type="ECO:0000256" key="7">
    <source>
        <dbReference type="ARBA" id="ARBA00023150"/>
    </source>
</evidence>
<gene>
    <name evidence="9" type="ORF">METZ01_LOCUS10767</name>
</gene>
<feature type="non-terminal residue" evidence="9">
    <location>
        <position position="187"/>
    </location>
</feature>
<dbReference type="NCBIfam" id="TIGR02665">
    <property type="entry name" value="molyb_mobA"/>
    <property type="match status" value="1"/>
</dbReference>
<keyword evidence="2" id="KW-0808">Transferase</keyword>
<keyword evidence="4" id="KW-0547">Nucleotide-binding</keyword>